<dbReference type="OrthoDB" id="9789994at2"/>
<dbReference type="GO" id="GO:0016887">
    <property type="term" value="F:ATP hydrolysis activity"/>
    <property type="evidence" value="ECO:0007669"/>
    <property type="project" value="InterPro"/>
</dbReference>
<keyword evidence="1" id="KW-0547">Nucleotide-binding</keyword>
<dbReference type="GO" id="GO:0005524">
    <property type="term" value="F:ATP binding"/>
    <property type="evidence" value="ECO:0007669"/>
    <property type="project" value="UniProtKB-KW"/>
</dbReference>
<name>A0A5C8ZKS2_9ACTN</name>
<dbReference type="RefSeq" id="WP_147925195.1">
    <property type="nucleotide sequence ID" value="NZ_VKAC01000002.1"/>
</dbReference>
<dbReference type="InterPro" id="IPR003593">
    <property type="entry name" value="AAA+_ATPase"/>
</dbReference>
<dbReference type="EMBL" id="VKAC01000002">
    <property type="protein sequence ID" value="TXR57556.1"/>
    <property type="molecule type" value="Genomic_DNA"/>
</dbReference>
<dbReference type="PROSITE" id="PS50893">
    <property type="entry name" value="ABC_TRANSPORTER_2"/>
    <property type="match status" value="1"/>
</dbReference>
<protein>
    <submittedName>
        <fullName evidence="4">ABC transporter ATP-binding protein</fullName>
    </submittedName>
</protein>
<dbReference type="InterPro" id="IPR027417">
    <property type="entry name" value="P-loop_NTPase"/>
</dbReference>
<keyword evidence="2 4" id="KW-0067">ATP-binding</keyword>
<feature type="domain" description="ABC transporter" evidence="3">
    <location>
        <begin position="5"/>
        <end position="245"/>
    </location>
</feature>
<evidence type="ECO:0000259" key="3">
    <source>
        <dbReference type="PROSITE" id="PS50893"/>
    </source>
</evidence>
<dbReference type="PANTHER" id="PTHR43158">
    <property type="entry name" value="SKFA PEPTIDE EXPORT ATP-BINDING PROTEIN SKFE"/>
    <property type="match status" value="1"/>
</dbReference>
<dbReference type="PANTHER" id="PTHR43158:SF2">
    <property type="entry name" value="SKFA PEPTIDE EXPORT ATP-BINDING PROTEIN SKFE"/>
    <property type="match status" value="1"/>
</dbReference>
<keyword evidence="5" id="KW-1185">Reference proteome</keyword>
<dbReference type="SMART" id="SM00382">
    <property type="entry name" value="AAA"/>
    <property type="match status" value="1"/>
</dbReference>
<evidence type="ECO:0000256" key="2">
    <source>
        <dbReference type="ARBA" id="ARBA00022840"/>
    </source>
</evidence>
<dbReference type="AlphaFoldDB" id="A0A5C8ZKS2"/>
<evidence type="ECO:0000313" key="4">
    <source>
        <dbReference type="EMBL" id="TXR57556.1"/>
    </source>
</evidence>
<proteinExistence type="predicted"/>
<accession>A0A5C8ZKS2</accession>
<dbReference type="Pfam" id="PF00005">
    <property type="entry name" value="ABC_tran"/>
    <property type="match status" value="1"/>
</dbReference>
<gene>
    <name evidence="4" type="ORF">FMM08_04875</name>
</gene>
<dbReference type="Gene3D" id="3.40.50.300">
    <property type="entry name" value="P-loop containing nucleotide triphosphate hydrolases"/>
    <property type="match status" value="1"/>
</dbReference>
<organism evidence="4 5">
    <name type="scientific">Quadrisphaera setariae</name>
    <dbReference type="NCBI Taxonomy" id="2593304"/>
    <lineage>
        <taxon>Bacteria</taxon>
        <taxon>Bacillati</taxon>
        <taxon>Actinomycetota</taxon>
        <taxon>Actinomycetes</taxon>
        <taxon>Kineosporiales</taxon>
        <taxon>Kineosporiaceae</taxon>
        <taxon>Quadrisphaera</taxon>
    </lineage>
</organism>
<sequence>MVEVLAMEQVTVVRGGSELVSGVDWRIGEGERWVVLGPNGAGKTTLLQIAATRMHPTRGTVSVLGEQLGRVDVFELRPRIGLASGNLSEQVSRQERVRDVVVTAAYGMVGRWREQYDAADHARASALLSVMGVHGLRDRRFGTLSSGERGRVLIARALMTDPELLLLDEPAAGLDLGAREDLLRRLSRFAADPTAPTSVLVTHHVEEVPVGTTHALLLRGGKVVAAGPVGEVLRDGPLSTAFGLPLAVERVGQRFTARAIG</sequence>
<dbReference type="Proteomes" id="UP000321234">
    <property type="component" value="Unassembled WGS sequence"/>
</dbReference>
<dbReference type="FunFam" id="3.40.50.300:FF:001031">
    <property type="entry name" value="Iron ABC transporter ATP-binding protein"/>
    <property type="match status" value="1"/>
</dbReference>
<evidence type="ECO:0000313" key="5">
    <source>
        <dbReference type="Proteomes" id="UP000321234"/>
    </source>
</evidence>
<reference evidence="4 5" key="1">
    <citation type="submission" date="2019-07" db="EMBL/GenBank/DDBJ databases">
        <title>Quadrisphaera sp. strain DD2A genome sequencing and assembly.</title>
        <authorList>
            <person name="Kim I."/>
        </authorList>
    </citation>
    <scope>NUCLEOTIDE SEQUENCE [LARGE SCALE GENOMIC DNA]</scope>
    <source>
        <strain evidence="4 5">DD2A</strain>
    </source>
</reference>
<dbReference type="SUPFAM" id="SSF52540">
    <property type="entry name" value="P-loop containing nucleoside triphosphate hydrolases"/>
    <property type="match status" value="1"/>
</dbReference>
<evidence type="ECO:0000256" key="1">
    <source>
        <dbReference type="ARBA" id="ARBA00022741"/>
    </source>
</evidence>
<comment type="caution">
    <text evidence="4">The sequence shown here is derived from an EMBL/GenBank/DDBJ whole genome shotgun (WGS) entry which is preliminary data.</text>
</comment>
<dbReference type="InterPro" id="IPR003439">
    <property type="entry name" value="ABC_transporter-like_ATP-bd"/>
</dbReference>